<name>A0ABU0H2Z0_9HYPH</name>
<sequence length="138" mass="15349">MSGIQLAEGVTDPKVKSGVTAYLNVDGAAKAAELYERAFGAKEVARYPLDDKGRTMHLHLYINDASVMLSDPFPEYGSPAQTPQAFTLHLQVDDVDHWWKRATDAGLQIIMPLDRMFWGDRYGQLKDSFGVMWSIGGN</sequence>
<proteinExistence type="predicted"/>
<reference evidence="2 3" key="1">
    <citation type="submission" date="2023-07" db="EMBL/GenBank/DDBJ databases">
        <title>Genomic Encyclopedia of Type Strains, Phase IV (KMG-IV): sequencing the most valuable type-strain genomes for metagenomic binning, comparative biology and taxonomic classification.</title>
        <authorList>
            <person name="Goeker M."/>
        </authorList>
    </citation>
    <scope>NUCLEOTIDE SEQUENCE [LARGE SCALE GENOMIC DNA]</scope>
    <source>
        <strain evidence="2 3">B6-8</strain>
    </source>
</reference>
<dbReference type="EMBL" id="JAUSVO010000001">
    <property type="protein sequence ID" value="MDQ0436668.1"/>
    <property type="molecule type" value="Genomic_DNA"/>
</dbReference>
<dbReference type="PROSITE" id="PS51819">
    <property type="entry name" value="VOC"/>
    <property type="match status" value="1"/>
</dbReference>
<dbReference type="InterPro" id="IPR037523">
    <property type="entry name" value="VOC_core"/>
</dbReference>
<dbReference type="PANTHER" id="PTHR34109:SF1">
    <property type="entry name" value="VOC DOMAIN-CONTAINING PROTEIN"/>
    <property type="match status" value="1"/>
</dbReference>
<comment type="caution">
    <text evidence="2">The sequence shown here is derived from an EMBL/GenBank/DDBJ whole genome shotgun (WGS) entry which is preliminary data.</text>
</comment>
<protein>
    <submittedName>
        <fullName evidence="2">Glyoxalase superfamily protein PhnB</fullName>
    </submittedName>
</protein>
<keyword evidence="3" id="KW-1185">Reference proteome</keyword>
<feature type="domain" description="VOC" evidence="1">
    <location>
        <begin position="16"/>
        <end position="138"/>
    </location>
</feature>
<dbReference type="Proteomes" id="UP001241603">
    <property type="component" value="Unassembled WGS sequence"/>
</dbReference>
<dbReference type="Gene3D" id="3.10.180.10">
    <property type="entry name" value="2,3-Dihydroxybiphenyl 1,2-Dioxygenase, domain 1"/>
    <property type="match status" value="1"/>
</dbReference>
<dbReference type="Pfam" id="PF00903">
    <property type="entry name" value="Glyoxalase"/>
    <property type="match status" value="1"/>
</dbReference>
<accession>A0ABU0H2Z0</accession>
<evidence type="ECO:0000313" key="3">
    <source>
        <dbReference type="Proteomes" id="UP001241603"/>
    </source>
</evidence>
<dbReference type="RefSeq" id="WP_266347559.1">
    <property type="nucleotide sequence ID" value="NZ_JAPKNG010000001.1"/>
</dbReference>
<organism evidence="2 3">
    <name type="scientific">Kaistia dalseonensis</name>
    <dbReference type="NCBI Taxonomy" id="410840"/>
    <lineage>
        <taxon>Bacteria</taxon>
        <taxon>Pseudomonadati</taxon>
        <taxon>Pseudomonadota</taxon>
        <taxon>Alphaproteobacteria</taxon>
        <taxon>Hyphomicrobiales</taxon>
        <taxon>Kaistiaceae</taxon>
        <taxon>Kaistia</taxon>
    </lineage>
</organism>
<evidence type="ECO:0000259" key="1">
    <source>
        <dbReference type="PROSITE" id="PS51819"/>
    </source>
</evidence>
<dbReference type="SUPFAM" id="SSF54593">
    <property type="entry name" value="Glyoxalase/Bleomycin resistance protein/Dihydroxybiphenyl dioxygenase"/>
    <property type="match status" value="1"/>
</dbReference>
<dbReference type="CDD" id="cd07246">
    <property type="entry name" value="VOC_like"/>
    <property type="match status" value="1"/>
</dbReference>
<evidence type="ECO:0000313" key="2">
    <source>
        <dbReference type="EMBL" id="MDQ0436668.1"/>
    </source>
</evidence>
<dbReference type="InterPro" id="IPR029068">
    <property type="entry name" value="Glyas_Bleomycin-R_OHBP_Dase"/>
</dbReference>
<dbReference type="InterPro" id="IPR004360">
    <property type="entry name" value="Glyas_Fos-R_dOase_dom"/>
</dbReference>
<dbReference type="PANTHER" id="PTHR34109">
    <property type="entry name" value="BNAUNNG04460D PROTEIN-RELATED"/>
    <property type="match status" value="1"/>
</dbReference>
<gene>
    <name evidence="2" type="ORF">QO014_001038</name>
</gene>